<dbReference type="Proteomes" id="UP000031368">
    <property type="component" value="Plasmid pRgalR602a"/>
</dbReference>
<evidence type="ECO:0000313" key="2">
    <source>
        <dbReference type="Proteomes" id="UP000031368"/>
    </source>
</evidence>
<keyword evidence="2" id="KW-1185">Reference proteome</keyword>
<dbReference type="AlphaFoldDB" id="A0A0B4XAE7"/>
<name>A0A0B4XAE7_9HYPH</name>
<reference evidence="1 2" key="1">
    <citation type="submission" date="2013-11" db="EMBL/GenBank/DDBJ databases">
        <title>Complete genome sequence of Rhizobium gallicum bv. gallicum R602.</title>
        <authorList>
            <person name="Bustos P."/>
            <person name="Santamaria R.I."/>
            <person name="Lozano L."/>
            <person name="Acosta J.L."/>
            <person name="Ormeno-Orrillo E."/>
            <person name="Rogel M.A."/>
            <person name="Romero D."/>
            <person name="Cevallos M.A."/>
            <person name="Martinez-Romero E."/>
            <person name="Gonzalez V."/>
        </authorList>
    </citation>
    <scope>NUCLEOTIDE SEQUENCE [LARGE SCALE GENOMIC DNA]</scope>
    <source>
        <strain evidence="1 2">R602</strain>
        <plasmid evidence="1 2">pRgalR602a</plasmid>
    </source>
</reference>
<geneLocation type="plasmid" evidence="1 2">
    <name>pRgalR602a</name>
</geneLocation>
<dbReference type="HOGENOM" id="CLU_2809457_0_0_5"/>
<gene>
    <name evidence="1" type="ORF">RGR602_PA00152</name>
</gene>
<accession>A0A0B4XAE7</accession>
<organism evidence="1 2">
    <name type="scientific">Rhizobium gallicum bv. gallicum R602sp</name>
    <dbReference type="NCBI Taxonomy" id="1041138"/>
    <lineage>
        <taxon>Bacteria</taxon>
        <taxon>Pseudomonadati</taxon>
        <taxon>Pseudomonadota</taxon>
        <taxon>Alphaproteobacteria</taxon>
        <taxon>Hyphomicrobiales</taxon>
        <taxon>Rhizobiaceae</taxon>
        <taxon>Rhizobium/Agrobacterium group</taxon>
        <taxon>Rhizobium</taxon>
    </lineage>
</organism>
<keyword evidence="1" id="KW-0614">Plasmid</keyword>
<evidence type="ECO:0000313" key="1">
    <source>
        <dbReference type="EMBL" id="AJD43497.1"/>
    </source>
</evidence>
<proteinExistence type="predicted"/>
<sequence>MLSYQSSSLLPQSQYLPFPDRHLEMHIGEAGDLGAMEPSIHEKDGPFVHQGVASRRREDDDMFAAFT</sequence>
<dbReference type="KEGG" id="rga:RGR602_PA00152"/>
<protein>
    <submittedName>
        <fullName evidence="1">Uncharacterized protein</fullName>
    </submittedName>
</protein>
<dbReference type="EMBL" id="CP006878">
    <property type="protein sequence ID" value="AJD43497.1"/>
    <property type="molecule type" value="Genomic_DNA"/>
</dbReference>